<evidence type="ECO:0000256" key="1">
    <source>
        <dbReference type="SAM" id="MobiDB-lite"/>
    </source>
</evidence>
<sequence>MPELENIRVDKQINKKNKIRKEVFYMTGKKIKITEVEGKKYVAVDDYEKLEKDKEVADKEVKASEDYKSKFEAEEKKTKEAESKLAKTAEEKRTAEIKTFVDSHCSDTDMRFLPSQKEILVSLIGAVSNEKTIKFTIDKKEVELSQRDLLEKFISLQPNFSDSIFTELSKGGEEEEGGEEKLTPAEKKIEKYMAENK</sequence>
<dbReference type="AlphaFoldDB" id="X1S7V3"/>
<gene>
    <name evidence="2" type="ORF">S12H4_36081</name>
</gene>
<reference evidence="2" key="1">
    <citation type="journal article" date="2014" name="Front. Microbiol.">
        <title>High frequency of phylogenetically diverse reductive dehalogenase-homologous genes in deep subseafloor sedimentary metagenomes.</title>
        <authorList>
            <person name="Kawai M."/>
            <person name="Futagami T."/>
            <person name="Toyoda A."/>
            <person name="Takaki Y."/>
            <person name="Nishi S."/>
            <person name="Hori S."/>
            <person name="Arai W."/>
            <person name="Tsubouchi T."/>
            <person name="Morono Y."/>
            <person name="Uchiyama I."/>
            <person name="Ito T."/>
            <person name="Fujiyama A."/>
            <person name="Inagaki F."/>
            <person name="Takami H."/>
        </authorList>
    </citation>
    <scope>NUCLEOTIDE SEQUENCE</scope>
    <source>
        <strain evidence="2">Expedition CK06-06</strain>
    </source>
</reference>
<name>X1S7V3_9ZZZZ</name>
<organism evidence="2">
    <name type="scientific">marine sediment metagenome</name>
    <dbReference type="NCBI Taxonomy" id="412755"/>
    <lineage>
        <taxon>unclassified sequences</taxon>
        <taxon>metagenomes</taxon>
        <taxon>ecological metagenomes</taxon>
    </lineage>
</organism>
<comment type="caution">
    <text evidence="2">The sequence shown here is derived from an EMBL/GenBank/DDBJ whole genome shotgun (WGS) entry which is preliminary data.</text>
</comment>
<feature type="region of interest" description="Disordered" evidence="1">
    <location>
        <begin position="62"/>
        <end position="88"/>
    </location>
</feature>
<evidence type="ECO:0000313" key="2">
    <source>
        <dbReference type="EMBL" id="GAI89013.1"/>
    </source>
</evidence>
<proteinExistence type="predicted"/>
<protein>
    <submittedName>
        <fullName evidence="2">Uncharacterized protein</fullName>
    </submittedName>
</protein>
<accession>X1S7V3</accession>
<dbReference type="EMBL" id="BARW01021484">
    <property type="protein sequence ID" value="GAI89013.1"/>
    <property type="molecule type" value="Genomic_DNA"/>
</dbReference>
<feature type="non-terminal residue" evidence="2">
    <location>
        <position position="197"/>
    </location>
</feature>